<evidence type="ECO:0000256" key="5">
    <source>
        <dbReference type="ARBA" id="ARBA00022801"/>
    </source>
</evidence>
<feature type="chain" id="PRO_5034188039" description="Mucorpepsin" evidence="18">
    <location>
        <begin position="23"/>
        <end position="501"/>
    </location>
</feature>
<dbReference type="InterPro" id="IPR034164">
    <property type="entry name" value="Pepsin-like_dom"/>
</dbReference>
<evidence type="ECO:0000256" key="1">
    <source>
        <dbReference type="ARBA" id="ARBA00007447"/>
    </source>
</evidence>
<dbReference type="InterPro" id="IPR001461">
    <property type="entry name" value="Aspartic_peptidase_A1"/>
</dbReference>
<comment type="similarity">
    <text evidence="1 16">Belongs to the peptidase A1 family.</text>
</comment>
<keyword evidence="7 15" id="KW-1015">Disulfide bond</keyword>
<keyword evidence="3 18" id="KW-0732">Signal</keyword>
<feature type="active site" evidence="14">
    <location>
        <position position="330"/>
    </location>
</feature>
<evidence type="ECO:0000256" key="10">
    <source>
        <dbReference type="ARBA" id="ARBA00059864"/>
    </source>
</evidence>
<organism evidence="20 21">
    <name type="scientific">Circinella minor</name>
    <dbReference type="NCBI Taxonomy" id="1195481"/>
    <lineage>
        <taxon>Eukaryota</taxon>
        <taxon>Fungi</taxon>
        <taxon>Fungi incertae sedis</taxon>
        <taxon>Mucoromycota</taxon>
        <taxon>Mucoromycotina</taxon>
        <taxon>Mucoromycetes</taxon>
        <taxon>Mucorales</taxon>
        <taxon>Lichtheimiaceae</taxon>
        <taxon>Circinella</taxon>
    </lineage>
</organism>
<keyword evidence="4 16" id="KW-0064">Aspartyl protease</keyword>
<evidence type="ECO:0000256" key="18">
    <source>
        <dbReference type="SAM" id="SignalP"/>
    </source>
</evidence>
<feature type="signal peptide" evidence="18">
    <location>
        <begin position="1"/>
        <end position="22"/>
    </location>
</feature>
<evidence type="ECO:0000313" key="20">
    <source>
        <dbReference type="EMBL" id="KAG2218086.1"/>
    </source>
</evidence>
<evidence type="ECO:0000256" key="8">
    <source>
        <dbReference type="ARBA" id="ARBA00023180"/>
    </source>
</evidence>
<evidence type="ECO:0000256" key="14">
    <source>
        <dbReference type="PIRSR" id="PIRSR601461-1"/>
    </source>
</evidence>
<dbReference type="PROSITE" id="PS00141">
    <property type="entry name" value="ASP_PROTEASE"/>
    <property type="match status" value="2"/>
</dbReference>
<dbReference type="AlphaFoldDB" id="A0A8H7RYA1"/>
<dbReference type="Gene3D" id="2.40.70.10">
    <property type="entry name" value="Acid Proteases"/>
    <property type="match status" value="2"/>
</dbReference>
<evidence type="ECO:0000256" key="4">
    <source>
        <dbReference type="ARBA" id="ARBA00022750"/>
    </source>
</evidence>
<evidence type="ECO:0000256" key="12">
    <source>
        <dbReference type="ARBA" id="ARBA00070311"/>
    </source>
</evidence>
<gene>
    <name evidence="20" type="ORF">INT45_004835</name>
</gene>
<dbReference type="PRINTS" id="PR00792">
    <property type="entry name" value="PEPSIN"/>
</dbReference>
<evidence type="ECO:0000256" key="6">
    <source>
        <dbReference type="ARBA" id="ARBA00023145"/>
    </source>
</evidence>
<feature type="compositionally biased region" description="Polar residues" evidence="17">
    <location>
        <begin position="173"/>
        <end position="195"/>
    </location>
</feature>
<dbReference type="PANTHER" id="PTHR47966">
    <property type="entry name" value="BETA-SITE APP-CLEAVING ENZYME, ISOFORM A-RELATED"/>
    <property type="match status" value="1"/>
</dbReference>
<evidence type="ECO:0000313" key="21">
    <source>
        <dbReference type="Proteomes" id="UP000646827"/>
    </source>
</evidence>
<dbReference type="EMBL" id="JAEPRB010000253">
    <property type="protein sequence ID" value="KAG2218086.1"/>
    <property type="molecule type" value="Genomic_DNA"/>
</dbReference>
<dbReference type="EC" id="3.4.23.23" evidence="11"/>
<dbReference type="SUPFAM" id="SSF50630">
    <property type="entry name" value="Acid proteases"/>
    <property type="match status" value="1"/>
</dbReference>
<dbReference type="GO" id="GO:0004190">
    <property type="term" value="F:aspartic-type endopeptidase activity"/>
    <property type="evidence" value="ECO:0007669"/>
    <property type="project" value="UniProtKB-KW"/>
</dbReference>
<dbReference type="CDD" id="cd05471">
    <property type="entry name" value="pepsin_like"/>
    <property type="match status" value="1"/>
</dbReference>
<evidence type="ECO:0000259" key="19">
    <source>
        <dbReference type="PROSITE" id="PS51767"/>
    </source>
</evidence>
<reference evidence="20 21" key="1">
    <citation type="submission" date="2020-12" db="EMBL/GenBank/DDBJ databases">
        <title>Metabolic potential, ecology and presence of endohyphal bacteria is reflected in genomic diversity of Mucoromycotina.</title>
        <authorList>
            <person name="Muszewska A."/>
            <person name="Okrasinska A."/>
            <person name="Steczkiewicz K."/>
            <person name="Drgas O."/>
            <person name="Orlowska M."/>
            <person name="Perlinska-Lenart U."/>
            <person name="Aleksandrzak-Piekarczyk T."/>
            <person name="Szatraj K."/>
            <person name="Zielenkiewicz U."/>
            <person name="Pilsyk S."/>
            <person name="Malc E."/>
            <person name="Mieczkowski P."/>
            <person name="Kruszewska J.S."/>
            <person name="Biernat P."/>
            <person name="Pawlowska J."/>
        </authorList>
    </citation>
    <scope>NUCLEOTIDE SEQUENCE [LARGE SCALE GENOMIC DNA]</scope>
    <source>
        <strain evidence="20 21">CBS 142.35</strain>
    </source>
</reference>
<dbReference type="OrthoDB" id="771136at2759"/>
<comment type="caution">
    <text evidence="20">The sequence shown here is derived from an EMBL/GenBank/DDBJ whole genome shotgun (WGS) entry which is preliminary data.</text>
</comment>
<feature type="active site" evidence="14">
    <location>
        <position position="92"/>
    </location>
</feature>
<keyword evidence="6" id="KW-0865">Zymogen</keyword>
<proteinExistence type="inferred from homology"/>
<dbReference type="Proteomes" id="UP000646827">
    <property type="component" value="Unassembled WGS sequence"/>
</dbReference>
<dbReference type="Pfam" id="PF00026">
    <property type="entry name" value="Asp"/>
    <property type="match status" value="1"/>
</dbReference>
<evidence type="ECO:0000256" key="7">
    <source>
        <dbReference type="ARBA" id="ARBA00023157"/>
    </source>
</evidence>
<accession>A0A8H7RYA1</accession>
<protein>
    <recommendedName>
        <fullName evidence="12">Mucorpepsin</fullName>
        <ecNumber evidence="11">3.4.23.23</ecNumber>
    </recommendedName>
    <alternativeName>
        <fullName evidence="13">Mucor rennin</fullName>
    </alternativeName>
</protein>
<keyword evidence="8" id="KW-0325">Glycoprotein</keyword>
<dbReference type="PANTHER" id="PTHR47966:SF65">
    <property type="entry name" value="ASPARTIC-TYPE ENDOPEPTIDASE"/>
    <property type="match status" value="1"/>
</dbReference>
<feature type="disulfide bond" evidence="15">
    <location>
        <begin position="105"/>
        <end position="110"/>
    </location>
</feature>
<evidence type="ECO:0000256" key="13">
    <source>
        <dbReference type="ARBA" id="ARBA00075933"/>
    </source>
</evidence>
<dbReference type="PROSITE" id="PS51767">
    <property type="entry name" value="PEPTIDASE_A1"/>
    <property type="match status" value="1"/>
</dbReference>
<comment type="catalytic activity">
    <reaction evidence="9">
        <text>Hydrolysis of proteins, favoring hydrophobic residues at P1 and P1'. Clots milk. Does not accept Lys at P1, and hence does not activate trypsinogen.</text>
        <dbReference type="EC" id="3.4.23.23"/>
    </reaction>
</comment>
<name>A0A8H7RYA1_9FUNG</name>
<dbReference type="InterPro" id="IPR001969">
    <property type="entry name" value="Aspartic_peptidase_AS"/>
</dbReference>
<sequence>MHITVSTALLLISTITTPFVYGASISKDTSSSVIRLPLKKSARNLDVITAQRKRSIEKREPFKTTLYNDGGSQYLVDVGIGTPLQNFTVTLDTGSADLWVPSTDCPTSQCPYTRFDATKSSSYNSSTEPFGIVYGIGSVNGTYVKDTVSVAGVSVQNQQFGLASTTADILTNPTTLGGSGTDVTTDNSTTQSSGNDGPVGNGILGLGYPKLTAASSQGEPAYNPFVFNLMDQKLIQQPIFSVYMNNPDEQGWVGEVIFGGTDNSKYTGEIAYLPVAQLQTSKNPLESVLGSSSDAYYYWMVYGQGIAIGNSQSSSVNNMTFKNVVPFIIDTGTTLTYLPDDVAVQVAEGLLGKGNYQLDSQSQVFTASCAAADTSASFQLQMSTSEKSSDNPVTLSVPVSELLIPYDGPTVETATNCILGIAPVGSSNGMYLIGDSVLRSAYLVFDMGENRIGFAAANNVPGSVNGVGSPSSSSSITSPIDSVPMIVTLLVTVISMLVSTL</sequence>
<evidence type="ECO:0000256" key="17">
    <source>
        <dbReference type="SAM" id="MobiDB-lite"/>
    </source>
</evidence>
<keyword evidence="2 16" id="KW-0645">Protease</keyword>
<evidence type="ECO:0000256" key="2">
    <source>
        <dbReference type="ARBA" id="ARBA00022670"/>
    </source>
</evidence>
<dbReference type="GO" id="GO:0006508">
    <property type="term" value="P:proteolysis"/>
    <property type="evidence" value="ECO:0007669"/>
    <property type="project" value="UniProtKB-KW"/>
</dbReference>
<evidence type="ECO:0000256" key="9">
    <source>
        <dbReference type="ARBA" id="ARBA00052485"/>
    </source>
</evidence>
<comment type="function">
    <text evidence="10">This enzyme, capable of clotting milk is frequently used for cheese production.</text>
</comment>
<keyword evidence="21" id="KW-1185">Reference proteome</keyword>
<feature type="domain" description="Peptidase A1" evidence="19">
    <location>
        <begin position="74"/>
        <end position="455"/>
    </location>
</feature>
<dbReference type="InterPro" id="IPR021109">
    <property type="entry name" value="Peptidase_aspartic_dom_sf"/>
</dbReference>
<dbReference type="FunFam" id="2.40.70.10:FF:000008">
    <property type="entry name" value="Cathepsin D"/>
    <property type="match status" value="1"/>
</dbReference>
<evidence type="ECO:0000256" key="11">
    <source>
        <dbReference type="ARBA" id="ARBA00067072"/>
    </source>
</evidence>
<feature type="disulfide bond" evidence="15">
    <location>
        <begin position="369"/>
        <end position="417"/>
    </location>
</feature>
<feature type="region of interest" description="Disordered" evidence="17">
    <location>
        <begin position="173"/>
        <end position="199"/>
    </location>
</feature>
<evidence type="ECO:0000256" key="15">
    <source>
        <dbReference type="PIRSR" id="PIRSR601461-2"/>
    </source>
</evidence>
<evidence type="ECO:0000256" key="3">
    <source>
        <dbReference type="ARBA" id="ARBA00022729"/>
    </source>
</evidence>
<evidence type="ECO:0000256" key="16">
    <source>
        <dbReference type="RuleBase" id="RU000454"/>
    </source>
</evidence>
<dbReference type="InterPro" id="IPR033121">
    <property type="entry name" value="PEPTIDASE_A1"/>
</dbReference>
<keyword evidence="5 16" id="KW-0378">Hydrolase</keyword>